<dbReference type="AlphaFoldDB" id="A0A2Z4YTL3"/>
<protein>
    <submittedName>
        <fullName evidence="3">Helix-turn-helix family protein</fullName>
    </submittedName>
</protein>
<keyword evidence="1" id="KW-0238">DNA-binding</keyword>
<dbReference type="GO" id="GO:0005829">
    <property type="term" value="C:cytosol"/>
    <property type="evidence" value="ECO:0007669"/>
    <property type="project" value="TreeGrafter"/>
</dbReference>
<evidence type="ECO:0000313" key="3">
    <source>
        <dbReference type="EMBL" id="AXA44631.1"/>
    </source>
</evidence>
<dbReference type="InterPro" id="IPR001387">
    <property type="entry name" value="Cro/C1-type_HTH"/>
</dbReference>
<organism evidence="3 4">
    <name type="scientific">Rhizobium leguminosarum</name>
    <dbReference type="NCBI Taxonomy" id="384"/>
    <lineage>
        <taxon>Bacteria</taxon>
        <taxon>Pseudomonadati</taxon>
        <taxon>Pseudomonadota</taxon>
        <taxon>Alphaproteobacteria</taxon>
        <taxon>Hyphomicrobiales</taxon>
        <taxon>Rhizobiaceae</taxon>
        <taxon>Rhizobium/Agrobacterium group</taxon>
        <taxon>Rhizobium</taxon>
    </lineage>
</organism>
<dbReference type="InterPro" id="IPR010982">
    <property type="entry name" value="Lambda_DNA-bd_dom_sf"/>
</dbReference>
<dbReference type="Proteomes" id="UP000251166">
    <property type="component" value="Plasmid unnamed4"/>
</dbReference>
<dbReference type="SMART" id="SM00530">
    <property type="entry name" value="HTH_XRE"/>
    <property type="match status" value="1"/>
</dbReference>
<dbReference type="SUPFAM" id="SSF47413">
    <property type="entry name" value="lambda repressor-like DNA-binding domains"/>
    <property type="match status" value="1"/>
</dbReference>
<accession>A0A2Z4YTL3</accession>
<proteinExistence type="predicted"/>
<dbReference type="GO" id="GO:0003700">
    <property type="term" value="F:DNA-binding transcription factor activity"/>
    <property type="evidence" value="ECO:0007669"/>
    <property type="project" value="TreeGrafter"/>
</dbReference>
<keyword evidence="3" id="KW-0614">Plasmid</keyword>
<name>A0A2Z4YTL3_RHILE</name>
<evidence type="ECO:0000313" key="4">
    <source>
        <dbReference type="Proteomes" id="UP000251166"/>
    </source>
</evidence>
<gene>
    <name evidence="3" type="ORF">DLJ82_6660</name>
</gene>
<dbReference type="InterPro" id="IPR050807">
    <property type="entry name" value="TransReg_Diox_bact_type"/>
</dbReference>
<dbReference type="PANTHER" id="PTHR46797:SF1">
    <property type="entry name" value="METHYLPHOSPHONATE SYNTHASE"/>
    <property type="match status" value="1"/>
</dbReference>
<dbReference type="PANTHER" id="PTHR46797">
    <property type="entry name" value="HTH-TYPE TRANSCRIPTIONAL REGULATOR"/>
    <property type="match status" value="1"/>
</dbReference>
<dbReference type="Gene3D" id="1.10.260.40">
    <property type="entry name" value="lambda repressor-like DNA-binding domains"/>
    <property type="match status" value="1"/>
</dbReference>
<feature type="domain" description="HTH cro/C1-type" evidence="2">
    <location>
        <begin position="11"/>
        <end position="65"/>
    </location>
</feature>
<dbReference type="EMBL" id="CP030764">
    <property type="protein sequence ID" value="AXA44631.1"/>
    <property type="molecule type" value="Genomic_DNA"/>
</dbReference>
<dbReference type="GO" id="GO:0003677">
    <property type="term" value="F:DNA binding"/>
    <property type="evidence" value="ECO:0007669"/>
    <property type="project" value="UniProtKB-KW"/>
</dbReference>
<geneLocation type="plasmid" evidence="3 4">
    <name>unnamed4</name>
</geneLocation>
<sequence>MTPRDLLAWNVKKLRVNRGLSQERLALEAGLERVSISQIERKRVNLGIDSLGKIASVLGCEISDLFVEPAMGEHQPENLRRGRRSV</sequence>
<dbReference type="RefSeq" id="WP_112908467.1">
    <property type="nucleotide sequence ID" value="NZ_CP030764.1"/>
</dbReference>
<dbReference type="Pfam" id="PF01381">
    <property type="entry name" value="HTH_3"/>
    <property type="match status" value="1"/>
</dbReference>
<evidence type="ECO:0000259" key="2">
    <source>
        <dbReference type="PROSITE" id="PS50943"/>
    </source>
</evidence>
<reference evidence="3 4" key="1">
    <citation type="submission" date="2018-07" db="EMBL/GenBank/DDBJ databases">
        <title>Rhizobium leguminosarum strain:ATCC 14479 Genome sequencing and assembly.</title>
        <authorList>
            <person name="Chakraborty R."/>
        </authorList>
    </citation>
    <scope>NUCLEOTIDE SEQUENCE [LARGE SCALE GENOMIC DNA]</scope>
    <source>
        <strain evidence="3 4">ATCC 14479</strain>
        <plasmid evidence="4">Plasmid unnamed4</plasmid>
    </source>
</reference>
<evidence type="ECO:0000256" key="1">
    <source>
        <dbReference type="ARBA" id="ARBA00023125"/>
    </source>
</evidence>
<dbReference type="CDD" id="cd00093">
    <property type="entry name" value="HTH_XRE"/>
    <property type="match status" value="1"/>
</dbReference>
<dbReference type="PROSITE" id="PS50943">
    <property type="entry name" value="HTH_CROC1"/>
    <property type="match status" value="1"/>
</dbReference>